<dbReference type="PATRIC" id="fig|1678841.3.peg.1884"/>
<feature type="binding site" evidence="6">
    <location>
        <position position="327"/>
    </location>
    <ligand>
        <name>a divalent metal cation</name>
        <dbReference type="ChEBI" id="CHEBI:60240"/>
        <label>1</label>
    </ligand>
</feature>
<dbReference type="Proteomes" id="UP000053091">
    <property type="component" value="Unassembled WGS sequence"/>
</dbReference>
<dbReference type="InterPro" id="IPR015867">
    <property type="entry name" value="N-reg_PII/ATP_PRibTrfase_C"/>
</dbReference>
<evidence type="ECO:0000313" key="8">
    <source>
        <dbReference type="Proteomes" id="UP000053091"/>
    </source>
</evidence>
<evidence type="ECO:0000256" key="1">
    <source>
        <dbReference type="ARBA" id="ARBA00006964"/>
    </source>
</evidence>
<organism evidence="7">
    <name type="scientific">Lentimicrobium saccharophilum</name>
    <dbReference type="NCBI Taxonomy" id="1678841"/>
    <lineage>
        <taxon>Bacteria</taxon>
        <taxon>Pseudomonadati</taxon>
        <taxon>Bacteroidota</taxon>
        <taxon>Bacteroidia</taxon>
        <taxon>Bacteroidales</taxon>
        <taxon>Lentimicrobiaceae</taxon>
        <taxon>Lentimicrobium</taxon>
    </lineage>
</organism>
<name>A0A0S7C2W9_9BACT</name>
<dbReference type="GO" id="GO:0046872">
    <property type="term" value="F:metal ion binding"/>
    <property type="evidence" value="ECO:0007669"/>
    <property type="project" value="UniProtKB-UniRule"/>
</dbReference>
<dbReference type="PANTHER" id="PTHR13799:SF14">
    <property type="entry name" value="GTP CYCLOHYDROLASE 1 TYPE 2 HOMOLOG"/>
    <property type="match status" value="1"/>
</dbReference>
<dbReference type="Gene3D" id="3.30.70.120">
    <property type="match status" value="1"/>
</dbReference>
<evidence type="ECO:0000256" key="6">
    <source>
        <dbReference type="PIRSR" id="PIRSR602678-1"/>
    </source>
</evidence>
<evidence type="ECO:0000256" key="3">
    <source>
        <dbReference type="ARBA" id="ARBA00022112"/>
    </source>
</evidence>
<feature type="binding site" evidence="6">
    <location>
        <position position="331"/>
    </location>
    <ligand>
        <name>a divalent metal cation</name>
        <dbReference type="ChEBI" id="CHEBI:60240"/>
        <label>1</label>
    </ligand>
</feature>
<dbReference type="OrthoDB" id="9792792at2"/>
<feature type="binding site" evidence="6">
    <location>
        <position position="65"/>
    </location>
    <ligand>
        <name>a divalent metal cation</name>
        <dbReference type="ChEBI" id="CHEBI:60240"/>
        <label>1</label>
    </ligand>
</feature>
<protein>
    <recommendedName>
        <fullName evidence="3 5">GTP cyclohydrolase 1 type 2 homolog</fullName>
    </recommendedName>
</protein>
<reference evidence="7" key="1">
    <citation type="journal article" date="2015" name="Genome Announc.">
        <title>Draft Genome Sequence of Bacteroidales Strain TBC1, a Novel Isolate from a Methanogenic Wastewater Treatment System.</title>
        <authorList>
            <person name="Tourlousse D.M."/>
            <person name="Matsuura N."/>
            <person name="Sun L."/>
            <person name="Toyonaga M."/>
            <person name="Kuroda K."/>
            <person name="Ohashi A."/>
            <person name="Cruz R."/>
            <person name="Yamaguchi T."/>
            <person name="Sekiguchi Y."/>
        </authorList>
    </citation>
    <scope>NUCLEOTIDE SEQUENCE [LARGE SCALE GENOMIC DNA]</scope>
    <source>
        <strain evidence="7">TBC1</strain>
    </source>
</reference>
<accession>A0A0S7C2W9</accession>
<dbReference type="InterPro" id="IPR002678">
    <property type="entry name" value="DUF34/NIF3"/>
</dbReference>
<dbReference type="Pfam" id="PF01784">
    <property type="entry name" value="DUF34_NIF3"/>
    <property type="match status" value="1"/>
</dbReference>
<gene>
    <name evidence="7" type="ORF">TBC1_111692</name>
</gene>
<dbReference type="EMBL" id="DF968182">
    <property type="protein sequence ID" value="GAP43536.1"/>
    <property type="molecule type" value="Genomic_DNA"/>
</dbReference>
<comment type="subunit">
    <text evidence="2">Homohexamer.</text>
</comment>
<dbReference type="SUPFAM" id="SSF102705">
    <property type="entry name" value="NIF3 (NGG1p interacting factor 3)-like"/>
    <property type="match status" value="1"/>
</dbReference>
<evidence type="ECO:0000256" key="2">
    <source>
        <dbReference type="ARBA" id="ARBA00011643"/>
    </source>
</evidence>
<dbReference type="STRING" id="1678841.TBC1_111692"/>
<dbReference type="FunFam" id="3.40.1390.30:FF:000001">
    <property type="entry name" value="GTP cyclohydrolase 1 type 2"/>
    <property type="match status" value="1"/>
</dbReference>
<dbReference type="InterPro" id="IPR036069">
    <property type="entry name" value="DUF34/NIF3_sf"/>
</dbReference>
<dbReference type="Gene3D" id="3.40.1390.30">
    <property type="entry name" value="NIF3 (NGG1p interacting factor 3)-like"/>
    <property type="match status" value="1"/>
</dbReference>
<dbReference type="RefSeq" id="WP_062040795.1">
    <property type="nucleotide sequence ID" value="NZ_DF968182.1"/>
</dbReference>
<evidence type="ECO:0000313" key="7">
    <source>
        <dbReference type="EMBL" id="GAP43536.1"/>
    </source>
</evidence>
<keyword evidence="4 5" id="KW-0479">Metal-binding</keyword>
<evidence type="ECO:0000256" key="5">
    <source>
        <dbReference type="PIRNR" id="PIRNR037489"/>
    </source>
</evidence>
<proteinExistence type="inferred from homology"/>
<dbReference type="FunFam" id="3.30.70.120:FF:000006">
    <property type="entry name" value="GTP cyclohydrolase 1 type 2 homolog"/>
    <property type="match status" value="1"/>
</dbReference>
<keyword evidence="8" id="KW-1185">Reference proteome</keyword>
<dbReference type="GO" id="GO:0005737">
    <property type="term" value="C:cytoplasm"/>
    <property type="evidence" value="ECO:0007669"/>
    <property type="project" value="TreeGrafter"/>
</dbReference>
<dbReference type="AlphaFoldDB" id="A0A0S7C2W9"/>
<dbReference type="InterPro" id="IPR017221">
    <property type="entry name" value="DUF34/NIF3_bac"/>
</dbReference>
<dbReference type="PANTHER" id="PTHR13799">
    <property type="entry name" value="NGG1 INTERACTING FACTOR 3"/>
    <property type="match status" value="1"/>
</dbReference>
<dbReference type="PIRSF" id="PIRSF037489">
    <property type="entry name" value="UCP037489_NIF3_YqfO"/>
    <property type="match status" value="1"/>
</dbReference>
<comment type="similarity">
    <text evidence="1 5">Belongs to the GTP cyclohydrolase I type 2/NIF3 family.</text>
</comment>
<feature type="binding site" evidence="6">
    <location>
        <position position="103"/>
    </location>
    <ligand>
        <name>a divalent metal cation</name>
        <dbReference type="ChEBI" id="CHEBI:60240"/>
        <label>1</label>
    </ligand>
</feature>
<dbReference type="NCBIfam" id="TIGR00486">
    <property type="entry name" value="YbgI_SA1388"/>
    <property type="match status" value="1"/>
</dbReference>
<evidence type="ECO:0000256" key="4">
    <source>
        <dbReference type="ARBA" id="ARBA00022723"/>
    </source>
</evidence>
<sequence length="364" mass="40307">MKIGDIIRVIEETAPIAYQETYDNSGLYCGSPQDEAKGALFTLDVTEEVVDEAIEAGYNLIIAHHPLIFKPLKRILDDSLTGRCIIKAIKNDIAVYAAHTNLDNARRGVNAMICAKLGLVNCRILQPAADLLRKLIVFVPEDHAETVRQAMFAAGAGHIGNYDSCSFNAEGQGTFRPLNDADPYVGAKGLLHNEPEVRIETICESHALHRIVKAMIDAHPYEEVAWDAYPLVNMHQGVGSGMMGEFEEAMDEMDFLRMVKRVFGPGCLKYSPLTGRKVHRVALCGGSGNFLVHTAMAQKADAFITGELKYHDYFLAENSILLAEAGHYETEQFTKELLVQIVKEKFTTFATRISSIQTNPVNYL</sequence>
<feature type="binding site" evidence="6">
    <location>
        <position position="64"/>
    </location>
    <ligand>
        <name>a divalent metal cation</name>
        <dbReference type="ChEBI" id="CHEBI:60240"/>
        <label>2</label>
    </ligand>
</feature>